<dbReference type="InterPro" id="IPR055957">
    <property type="entry name" value="DUF7535"/>
</dbReference>
<accession>V4HIG2</accession>
<evidence type="ECO:0000256" key="1">
    <source>
        <dbReference type="SAM" id="Phobius"/>
    </source>
</evidence>
<dbReference type="EMBL" id="ASGZ01000052">
    <property type="protein sequence ID" value="ESP87709.1"/>
    <property type="molecule type" value="Genomic_DNA"/>
</dbReference>
<keyword evidence="3" id="KW-1185">Reference proteome</keyword>
<evidence type="ECO:0000313" key="3">
    <source>
        <dbReference type="Proteomes" id="UP000017840"/>
    </source>
</evidence>
<organism evidence="2 3">
    <name type="scientific">Candidatus Halobonum tyrrellensis G22</name>
    <dbReference type="NCBI Taxonomy" id="1324957"/>
    <lineage>
        <taxon>Archaea</taxon>
        <taxon>Methanobacteriati</taxon>
        <taxon>Methanobacteriota</taxon>
        <taxon>Stenosarchaea group</taxon>
        <taxon>Halobacteria</taxon>
        <taxon>Halobacteriales</taxon>
        <taxon>Haloferacaceae</taxon>
        <taxon>Candidatus Halobonum</taxon>
    </lineage>
</organism>
<comment type="caution">
    <text evidence="2">The sequence shown here is derived from an EMBL/GenBank/DDBJ whole genome shotgun (WGS) entry which is preliminary data.</text>
</comment>
<protein>
    <submittedName>
        <fullName evidence="2">Uncharacterized protein</fullName>
    </submittedName>
</protein>
<dbReference type="OrthoDB" id="214423at2157"/>
<dbReference type="Proteomes" id="UP000017840">
    <property type="component" value="Unassembled WGS sequence"/>
</dbReference>
<gene>
    <name evidence="2" type="ORF">K933_12850</name>
</gene>
<dbReference type="RefSeq" id="WP_023395145.1">
    <property type="nucleotide sequence ID" value="NZ_ASGZ01000052.1"/>
</dbReference>
<name>V4HIG2_9EURY</name>
<keyword evidence="1" id="KW-0812">Transmembrane</keyword>
<keyword evidence="1" id="KW-0472">Membrane</keyword>
<feature type="transmembrane region" description="Helical" evidence="1">
    <location>
        <begin position="33"/>
        <end position="59"/>
    </location>
</feature>
<dbReference type="AlphaFoldDB" id="V4HIG2"/>
<dbReference type="Pfam" id="PF24379">
    <property type="entry name" value="DUF7535"/>
    <property type="match status" value="1"/>
</dbReference>
<sequence>MSDETSDDPGPVSRVYRTVTPGYRGHDDPGMNAVGWAILLGLMVMFAPLLPFIVIVWLISKVVDALTPGNHL</sequence>
<keyword evidence="1" id="KW-1133">Transmembrane helix</keyword>
<evidence type="ECO:0000313" key="2">
    <source>
        <dbReference type="EMBL" id="ESP87709.1"/>
    </source>
</evidence>
<dbReference type="eggNOG" id="arCOG09162">
    <property type="taxonomic scope" value="Archaea"/>
</dbReference>
<reference evidence="2 3" key="1">
    <citation type="journal article" date="2013" name="Genome Announc.">
        <title>Draft Genome Sequence of 'Candidatus Halobonum tyrrellensis' Strain G22, Isolated from the Hypersaline Waters of Lake Tyrrell, Australia.</title>
        <authorList>
            <person name="Ugalde J.A."/>
            <person name="Narasingarao P."/>
            <person name="Kuo S."/>
            <person name="Podell S."/>
            <person name="Allen E.E."/>
        </authorList>
    </citation>
    <scope>NUCLEOTIDE SEQUENCE [LARGE SCALE GENOMIC DNA]</scope>
    <source>
        <strain evidence="2 3">G22</strain>
    </source>
</reference>
<proteinExistence type="predicted"/>